<comment type="subcellular location">
    <subcellularLocation>
        <location evidence="1">Cell membrane</location>
        <topology evidence="1">Multi-pass membrane protein</topology>
    </subcellularLocation>
</comment>
<dbReference type="PROSITE" id="PS50026">
    <property type="entry name" value="EGF_3"/>
    <property type="match status" value="1"/>
</dbReference>
<name>A0A067RG25_ZOONE</name>
<evidence type="ECO:0000256" key="7">
    <source>
        <dbReference type="PROSITE-ProRule" id="PRU00076"/>
    </source>
</evidence>
<reference evidence="10 11" key="1">
    <citation type="journal article" date="2014" name="Nat. Commun.">
        <title>Molecular traces of alternative social organization in a termite genome.</title>
        <authorList>
            <person name="Terrapon N."/>
            <person name="Li C."/>
            <person name="Robertson H.M."/>
            <person name="Ji L."/>
            <person name="Meng X."/>
            <person name="Booth W."/>
            <person name="Chen Z."/>
            <person name="Childers C.P."/>
            <person name="Glastad K.M."/>
            <person name="Gokhale K."/>
            <person name="Gowin J."/>
            <person name="Gronenberg W."/>
            <person name="Hermansen R.A."/>
            <person name="Hu H."/>
            <person name="Hunt B.G."/>
            <person name="Huylmans A.K."/>
            <person name="Khalil S.M."/>
            <person name="Mitchell R.D."/>
            <person name="Munoz-Torres M.C."/>
            <person name="Mustard J.A."/>
            <person name="Pan H."/>
            <person name="Reese J.T."/>
            <person name="Scharf M.E."/>
            <person name="Sun F."/>
            <person name="Vogel H."/>
            <person name="Xiao J."/>
            <person name="Yang W."/>
            <person name="Yang Z."/>
            <person name="Yang Z."/>
            <person name="Zhou J."/>
            <person name="Zhu J."/>
            <person name="Brent C.S."/>
            <person name="Elsik C.G."/>
            <person name="Goodisman M.A."/>
            <person name="Liberles D.A."/>
            <person name="Roe R.M."/>
            <person name="Vargo E.L."/>
            <person name="Vilcinskas A."/>
            <person name="Wang J."/>
            <person name="Bornberg-Bauer E."/>
            <person name="Korb J."/>
            <person name="Zhang G."/>
            <person name="Liebig J."/>
        </authorList>
    </citation>
    <scope>NUCLEOTIDE SEQUENCE [LARGE SCALE GENOMIC DNA]</scope>
    <source>
        <tissue evidence="10">Whole organism</tissue>
    </source>
</reference>
<dbReference type="PROSITE" id="PS00022">
    <property type="entry name" value="EGF_1"/>
    <property type="match status" value="1"/>
</dbReference>
<dbReference type="InterPro" id="IPR000742">
    <property type="entry name" value="EGF"/>
</dbReference>
<dbReference type="eggNOG" id="ENOG502QQ7Q">
    <property type="taxonomic scope" value="Eukaryota"/>
</dbReference>
<dbReference type="PANTHER" id="PTHR14319">
    <property type="entry name" value="FIVE-SPAN TRANSMEMBRANE PROTEIN M83"/>
    <property type="match status" value="1"/>
</dbReference>
<feature type="non-terminal residue" evidence="10">
    <location>
        <position position="1"/>
    </location>
</feature>
<comment type="similarity">
    <text evidence="2">Belongs to the TMEM8 family.</text>
</comment>
<feature type="disulfide bond" evidence="7">
    <location>
        <begin position="338"/>
        <end position="347"/>
    </location>
</feature>
<organism evidence="10 11">
    <name type="scientific">Zootermopsis nevadensis</name>
    <name type="common">Dampwood termite</name>
    <dbReference type="NCBI Taxonomy" id="136037"/>
    <lineage>
        <taxon>Eukaryota</taxon>
        <taxon>Metazoa</taxon>
        <taxon>Ecdysozoa</taxon>
        <taxon>Arthropoda</taxon>
        <taxon>Hexapoda</taxon>
        <taxon>Insecta</taxon>
        <taxon>Pterygota</taxon>
        <taxon>Neoptera</taxon>
        <taxon>Polyneoptera</taxon>
        <taxon>Dictyoptera</taxon>
        <taxon>Blattodea</taxon>
        <taxon>Blattoidea</taxon>
        <taxon>Termitoidae</taxon>
        <taxon>Termopsidae</taxon>
        <taxon>Zootermopsis</taxon>
    </lineage>
</organism>
<dbReference type="EMBL" id="KK852708">
    <property type="protein sequence ID" value="KDR17993.1"/>
    <property type="molecule type" value="Genomic_DNA"/>
</dbReference>
<evidence type="ECO:0000313" key="11">
    <source>
        <dbReference type="Proteomes" id="UP000027135"/>
    </source>
</evidence>
<evidence type="ECO:0000256" key="2">
    <source>
        <dbReference type="ARBA" id="ARBA00005542"/>
    </source>
</evidence>
<evidence type="ECO:0000256" key="8">
    <source>
        <dbReference type="SAM" id="Phobius"/>
    </source>
</evidence>
<gene>
    <name evidence="10" type="ORF">L798_07174</name>
</gene>
<evidence type="ECO:0000259" key="9">
    <source>
        <dbReference type="PROSITE" id="PS50026"/>
    </source>
</evidence>
<dbReference type="InParanoid" id="A0A067RG25"/>
<sequence>YIQHGSYPVMSPDNSTFPPNVYVGRTSLHYITTKSGYQPHDATIFPVYNPLPGNWFVAAYISHLNQHVQQEGLGHKCRYSLGSVGVWSHIMGIPVVSPGVPKIIITVDHISYFKIFIPAGTWHFSIKISHCEFRVSSVKHFNSSNTEKPYCIQNMALRARALPPYNPRNGTGNLTTGSSFTFTETEPFTDGFYYLLVVSESRVSFKLAVATSVISIILQNATHQHVVVTACIRKGRVPSRRSGNIQCPLELMLNVTSESLATVDATKLVPYPEPDMWYIAFQLKCLHNSSIVPCLIQEIMLSLDIRTQPCVFAGEPCGPKGICQETHKGLHFFTSCTCLGGYKGWGCTDGSMATPESLLLLTTLLLTLSNVFFLPAVFIALRRHLLTEALIYLATMVFSTFYHACDQDFYAYCVIKYEVRIY</sequence>
<keyword evidence="4 8" id="KW-0812">Transmembrane</keyword>
<evidence type="ECO:0000256" key="3">
    <source>
        <dbReference type="ARBA" id="ARBA00022475"/>
    </source>
</evidence>
<dbReference type="Proteomes" id="UP000027135">
    <property type="component" value="Unassembled WGS sequence"/>
</dbReference>
<keyword evidence="7" id="KW-1015">Disulfide bond</keyword>
<dbReference type="OMA" id="ISHMICY"/>
<dbReference type="AlphaFoldDB" id="A0A067RG25"/>
<evidence type="ECO:0000313" key="10">
    <source>
        <dbReference type="EMBL" id="KDR17993.1"/>
    </source>
</evidence>
<evidence type="ECO:0000256" key="5">
    <source>
        <dbReference type="ARBA" id="ARBA00022989"/>
    </source>
</evidence>
<accession>A0A067RG25</accession>
<dbReference type="PROSITE" id="PS01186">
    <property type="entry name" value="EGF_2"/>
    <property type="match status" value="1"/>
</dbReference>
<feature type="transmembrane region" description="Helical" evidence="8">
    <location>
        <begin position="358"/>
        <end position="378"/>
    </location>
</feature>
<feature type="domain" description="EGF-like" evidence="9">
    <location>
        <begin position="306"/>
        <end position="348"/>
    </location>
</feature>
<evidence type="ECO:0000256" key="4">
    <source>
        <dbReference type="ARBA" id="ARBA00022692"/>
    </source>
</evidence>
<keyword evidence="3" id="KW-1003">Cell membrane</keyword>
<keyword evidence="6 8" id="KW-0472">Membrane</keyword>
<keyword evidence="11" id="KW-1185">Reference proteome</keyword>
<keyword evidence="5 8" id="KW-1133">Transmembrane helix</keyword>
<dbReference type="GO" id="GO:0005886">
    <property type="term" value="C:plasma membrane"/>
    <property type="evidence" value="ECO:0007669"/>
    <property type="project" value="UniProtKB-SubCell"/>
</dbReference>
<comment type="caution">
    <text evidence="7">Lacks conserved residue(s) required for the propagation of feature annotation.</text>
</comment>
<evidence type="ECO:0000256" key="1">
    <source>
        <dbReference type="ARBA" id="ARBA00004651"/>
    </source>
</evidence>
<dbReference type="InterPro" id="IPR021910">
    <property type="entry name" value="NGX6/PGAP6/MYMK"/>
</dbReference>
<dbReference type="Pfam" id="PF12036">
    <property type="entry name" value="DUF3522"/>
    <property type="match status" value="1"/>
</dbReference>
<protein>
    <recommendedName>
        <fullName evidence="9">EGF-like domain-containing protein</fullName>
    </recommendedName>
</protein>
<evidence type="ECO:0000256" key="6">
    <source>
        <dbReference type="ARBA" id="ARBA00023136"/>
    </source>
</evidence>
<proteinExistence type="inferred from homology"/>
<keyword evidence="7" id="KW-0245">EGF-like domain</keyword>
<dbReference type="PANTHER" id="PTHR14319:SF3">
    <property type="entry name" value="TRANSMEMBRANE PROTEIN-LIKE PROTEIN"/>
    <property type="match status" value="1"/>
</dbReference>